<evidence type="ECO:0008006" key="3">
    <source>
        <dbReference type="Google" id="ProtNLM"/>
    </source>
</evidence>
<evidence type="ECO:0000313" key="1">
    <source>
        <dbReference type="EMBL" id="MBU9697995.1"/>
    </source>
</evidence>
<dbReference type="InterPro" id="IPR006311">
    <property type="entry name" value="TAT_signal"/>
</dbReference>
<dbReference type="PROSITE" id="PS51318">
    <property type="entry name" value="TAT"/>
    <property type="match status" value="1"/>
</dbReference>
<protein>
    <recommendedName>
        <fullName evidence="3">Secreted protein</fullName>
    </recommendedName>
</protein>
<evidence type="ECO:0000313" key="2">
    <source>
        <dbReference type="Proteomes" id="UP000731907"/>
    </source>
</evidence>
<accession>A0ABS6J6I1</accession>
<organism evidence="1 2">
    <name type="scientific">Paragemmobacter amnigenus</name>
    <dbReference type="NCBI Taxonomy" id="2852097"/>
    <lineage>
        <taxon>Bacteria</taxon>
        <taxon>Pseudomonadati</taxon>
        <taxon>Pseudomonadota</taxon>
        <taxon>Alphaproteobacteria</taxon>
        <taxon>Rhodobacterales</taxon>
        <taxon>Paracoccaceae</taxon>
        <taxon>Paragemmobacter</taxon>
    </lineage>
</organism>
<proteinExistence type="predicted"/>
<dbReference type="RefSeq" id="WP_161762115.1">
    <property type="nucleotide sequence ID" value="NZ_JAAATX020000005.1"/>
</dbReference>
<reference evidence="1 2" key="1">
    <citation type="submission" date="2021-06" db="EMBL/GenBank/DDBJ databases">
        <title>Rhodobacteraceae bacterium strain HSP-20.</title>
        <authorList>
            <person name="Chen W.-M."/>
        </authorList>
    </citation>
    <scope>NUCLEOTIDE SEQUENCE [LARGE SCALE GENOMIC DNA]</scope>
    <source>
        <strain evidence="1 2">HSP-20</strain>
    </source>
</reference>
<dbReference type="Proteomes" id="UP000731907">
    <property type="component" value="Unassembled WGS sequence"/>
</dbReference>
<keyword evidence="2" id="KW-1185">Reference proteome</keyword>
<sequence length="237" mass="23846">MERRRRLVLVGGIALSAFGISGLATGAPWAAEAAPLAGAVSEALADACPVTLDAFADLGAVLSFTLTAPCYPNERVVLRHGGLAVTYRTTATGSLFGDIPALDATGRIEARFDNGAAAEAVAPVEELSLMQRLAVQGMAEDGLALSGDVGIVALGDGTVPAGMVAQVATLADGAEVVVEAEVTDSRCGREVLGELILSDGGKATVQELSLALPDCDAGGGFVVLNNPVGNMKLAATE</sequence>
<dbReference type="EMBL" id="JAAATX020000005">
    <property type="protein sequence ID" value="MBU9697995.1"/>
    <property type="molecule type" value="Genomic_DNA"/>
</dbReference>
<comment type="caution">
    <text evidence="1">The sequence shown here is derived from an EMBL/GenBank/DDBJ whole genome shotgun (WGS) entry which is preliminary data.</text>
</comment>
<gene>
    <name evidence="1" type="ORF">GU927_009040</name>
</gene>
<name>A0ABS6J6I1_9RHOB</name>